<evidence type="ECO:0000313" key="5">
    <source>
        <dbReference type="EMBL" id="KAH3787639.1"/>
    </source>
</evidence>
<proteinExistence type="inferred from homology"/>
<keyword evidence="3" id="KW-0067">ATP-binding</keyword>
<dbReference type="Gene3D" id="3.30.460.90">
    <property type="match status" value="1"/>
</dbReference>
<evidence type="ECO:0000256" key="1">
    <source>
        <dbReference type="ARBA" id="ARBA00008307"/>
    </source>
</evidence>
<feature type="domain" description="Mab-21-like nucleotidyltransferase" evidence="4">
    <location>
        <begin position="75"/>
        <end position="292"/>
    </location>
</feature>
<dbReference type="AlphaFoldDB" id="A0A9D4IWR3"/>
<dbReference type="InterPro" id="IPR024810">
    <property type="entry name" value="MAB21L/cGLR"/>
</dbReference>
<evidence type="ECO:0000256" key="2">
    <source>
        <dbReference type="ARBA" id="ARBA00022741"/>
    </source>
</evidence>
<keyword evidence="6" id="KW-1185">Reference proteome</keyword>
<evidence type="ECO:0000256" key="3">
    <source>
        <dbReference type="ARBA" id="ARBA00022840"/>
    </source>
</evidence>
<protein>
    <recommendedName>
        <fullName evidence="4">Mab-21-like nucleotidyltransferase domain-containing protein</fullName>
    </recommendedName>
</protein>
<dbReference type="PANTHER" id="PTHR10656">
    <property type="entry name" value="CELL FATE DETERMINING PROTEIN MAB21-RELATED"/>
    <property type="match status" value="1"/>
</dbReference>
<dbReference type="GO" id="GO:0005524">
    <property type="term" value="F:ATP binding"/>
    <property type="evidence" value="ECO:0007669"/>
    <property type="project" value="UniProtKB-KW"/>
</dbReference>
<sequence>MTAKLLNDSKGSSSSEESFSHLVEQKVLSLRKNIISERAEKIAEVVYRSVNVIMDKVSELEPRFTVSEILKVGSYFEGTKIDKIDEFDFLVVIKELSKPGAIHVNKMPDVFIEGNLIKEPGMVQIKLQDEDLKVKWRNYVVDDYLTGFQQPTDASKKRQKIFGSIVLESIKILAKTKHEWEDLVFAPGTNMFYNRGGLTLLSISDSERVILKAAEVHHPNTVLELEYDGSVISVDLSPAIRYDRVEDCFEAGDCVDERLAAAVLDRGSILLVAKQGNAFRITFTETEVKFMRDKIHGVHKLIYMYLKYIKCLYAKKSAIDQPFSSYVLKMFCIHHDIRCTTQNKTVSKCLDEVLDLMTDCCEKVDLKNVFNKRLTYLTIDDIESNYRLCMLDGLRTIKELAVENPTEAYFNEVIQDVVKQSANTFDISRGILFKAEERRFKAEGQRLRKVNVPETSKDCLPGSILSQRETDVLQTVTCKPTTGP</sequence>
<organism evidence="5 6">
    <name type="scientific">Dreissena polymorpha</name>
    <name type="common">Zebra mussel</name>
    <name type="synonym">Mytilus polymorpha</name>
    <dbReference type="NCBI Taxonomy" id="45954"/>
    <lineage>
        <taxon>Eukaryota</taxon>
        <taxon>Metazoa</taxon>
        <taxon>Spiralia</taxon>
        <taxon>Lophotrochozoa</taxon>
        <taxon>Mollusca</taxon>
        <taxon>Bivalvia</taxon>
        <taxon>Autobranchia</taxon>
        <taxon>Heteroconchia</taxon>
        <taxon>Euheterodonta</taxon>
        <taxon>Imparidentia</taxon>
        <taxon>Neoheterodontei</taxon>
        <taxon>Myida</taxon>
        <taxon>Dreissenoidea</taxon>
        <taxon>Dreissenidae</taxon>
        <taxon>Dreissena</taxon>
    </lineage>
</organism>
<name>A0A9D4IWR3_DREPO</name>
<dbReference type="Gene3D" id="1.10.1410.40">
    <property type="match status" value="1"/>
</dbReference>
<reference evidence="5" key="1">
    <citation type="journal article" date="2019" name="bioRxiv">
        <title>The Genome of the Zebra Mussel, Dreissena polymorpha: A Resource for Invasive Species Research.</title>
        <authorList>
            <person name="McCartney M.A."/>
            <person name="Auch B."/>
            <person name="Kono T."/>
            <person name="Mallez S."/>
            <person name="Zhang Y."/>
            <person name="Obille A."/>
            <person name="Becker A."/>
            <person name="Abrahante J.E."/>
            <person name="Garbe J."/>
            <person name="Badalamenti J.P."/>
            <person name="Herman A."/>
            <person name="Mangelson H."/>
            <person name="Liachko I."/>
            <person name="Sullivan S."/>
            <person name="Sone E.D."/>
            <person name="Koren S."/>
            <person name="Silverstein K.A.T."/>
            <person name="Beckman K.B."/>
            <person name="Gohl D.M."/>
        </authorList>
    </citation>
    <scope>NUCLEOTIDE SEQUENCE</scope>
    <source>
        <strain evidence="5">Duluth1</strain>
        <tissue evidence="5">Whole animal</tissue>
    </source>
</reference>
<evidence type="ECO:0000259" key="4">
    <source>
        <dbReference type="Pfam" id="PF03281"/>
    </source>
</evidence>
<dbReference type="SMART" id="SM01265">
    <property type="entry name" value="Mab-21"/>
    <property type="match status" value="1"/>
</dbReference>
<dbReference type="PANTHER" id="PTHR10656:SF42">
    <property type="entry name" value="CYCLIC GMP-AMP SYNTHASE-LIKE PROTEIN-RELATED"/>
    <property type="match status" value="1"/>
</dbReference>
<gene>
    <name evidence="5" type="ORF">DPMN_165766</name>
</gene>
<dbReference type="OrthoDB" id="6160741at2759"/>
<dbReference type="EMBL" id="JAIWYP010000008">
    <property type="protein sequence ID" value="KAH3787639.1"/>
    <property type="molecule type" value="Genomic_DNA"/>
</dbReference>
<comment type="caution">
    <text evidence="5">The sequence shown here is derived from an EMBL/GenBank/DDBJ whole genome shotgun (WGS) entry which is preliminary data.</text>
</comment>
<reference evidence="5" key="2">
    <citation type="submission" date="2020-11" db="EMBL/GenBank/DDBJ databases">
        <authorList>
            <person name="McCartney M.A."/>
            <person name="Auch B."/>
            <person name="Kono T."/>
            <person name="Mallez S."/>
            <person name="Becker A."/>
            <person name="Gohl D.M."/>
            <person name="Silverstein K.A.T."/>
            <person name="Koren S."/>
            <person name="Bechman K.B."/>
            <person name="Herman A."/>
            <person name="Abrahante J.E."/>
            <person name="Garbe J."/>
        </authorList>
    </citation>
    <scope>NUCLEOTIDE SEQUENCE</scope>
    <source>
        <strain evidence="5">Duluth1</strain>
        <tissue evidence="5">Whole animal</tissue>
    </source>
</reference>
<keyword evidence="2" id="KW-0547">Nucleotide-binding</keyword>
<accession>A0A9D4IWR3</accession>
<evidence type="ECO:0000313" key="6">
    <source>
        <dbReference type="Proteomes" id="UP000828390"/>
    </source>
</evidence>
<dbReference type="InterPro" id="IPR046903">
    <property type="entry name" value="Mab-21-like_nuc_Trfase"/>
</dbReference>
<comment type="similarity">
    <text evidence="1">Belongs to the mab-21 family.</text>
</comment>
<dbReference type="Proteomes" id="UP000828390">
    <property type="component" value="Unassembled WGS sequence"/>
</dbReference>
<dbReference type="Pfam" id="PF03281">
    <property type="entry name" value="Mab-21"/>
    <property type="match status" value="1"/>
</dbReference>